<dbReference type="InterPro" id="IPR043129">
    <property type="entry name" value="ATPase_NBD"/>
</dbReference>
<comment type="similarity">
    <text evidence="1">Belongs to the ROK (NagC/XylR) family.</text>
</comment>
<dbReference type="RefSeq" id="WP_213409964.1">
    <property type="nucleotide sequence ID" value="NZ_BOVK01000003.1"/>
</dbReference>
<comment type="caution">
    <text evidence="2">The sequence shown here is derived from an EMBL/GenBank/DDBJ whole genome shotgun (WGS) entry which is preliminary data.</text>
</comment>
<name>A0A8J4H0U9_9BACL</name>
<dbReference type="PANTHER" id="PTHR18964:SF149">
    <property type="entry name" value="BIFUNCTIONAL UDP-N-ACETYLGLUCOSAMINE 2-EPIMERASE_N-ACETYLMANNOSAMINE KINASE"/>
    <property type="match status" value="1"/>
</dbReference>
<gene>
    <name evidence="2" type="ORF">XYCOK13_01860</name>
</gene>
<dbReference type="EMBL" id="BOVK01000003">
    <property type="protein sequence ID" value="GIQ67362.1"/>
    <property type="molecule type" value="Genomic_DNA"/>
</dbReference>
<keyword evidence="3" id="KW-1185">Reference proteome</keyword>
<protein>
    <submittedName>
        <fullName evidence="2">Glucokinase</fullName>
    </submittedName>
</protein>
<sequence>MSYAIGIDIGGTKVAIGIVDGEGRVITRESLPTDLSISPEDMVSRIAEAIKRLMAANRLEQEHMLGIGIGAPGPLDPAGGRITCPPNLPNWRDFALVAELKKHLNLSIVMENDATAATLAEHWIGAAKGCANFVYVTISTGIGAGIFMNGKLLTGASGNAGDAGHIVIDPSQGTCVCGQKGCWEWVGSGTAIARKASEILGRPTSTQEAFASADQGHAELKKLIEQVFTYTGMGCVSLINTLDPQMIVIGGGVSQVGEPLFKAVRQYVSTLALNPTGRMTQIVPAALQQDVGLIGAAALVHVPYR</sequence>
<dbReference type="AlphaFoldDB" id="A0A8J4H0U9"/>
<dbReference type="Pfam" id="PF00480">
    <property type="entry name" value="ROK"/>
    <property type="match status" value="1"/>
</dbReference>
<dbReference type="InterPro" id="IPR000600">
    <property type="entry name" value="ROK"/>
</dbReference>
<dbReference type="SUPFAM" id="SSF53067">
    <property type="entry name" value="Actin-like ATPase domain"/>
    <property type="match status" value="1"/>
</dbReference>
<dbReference type="InterPro" id="IPR049874">
    <property type="entry name" value="ROK_cs"/>
</dbReference>
<accession>A0A8J4H0U9</accession>
<proteinExistence type="inferred from homology"/>
<evidence type="ECO:0000313" key="3">
    <source>
        <dbReference type="Proteomes" id="UP000677918"/>
    </source>
</evidence>
<dbReference type="CDD" id="cd24068">
    <property type="entry name" value="ASKHA_NBD_ROK_FnNanK-like"/>
    <property type="match status" value="1"/>
</dbReference>
<dbReference type="Proteomes" id="UP000677918">
    <property type="component" value="Unassembled WGS sequence"/>
</dbReference>
<evidence type="ECO:0000256" key="1">
    <source>
        <dbReference type="ARBA" id="ARBA00006479"/>
    </source>
</evidence>
<evidence type="ECO:0000313" key="2">
    <source>
        <dbReference type="EMBL" id="GIQ67362.1"/>
    </source>
</evidence>
<dbReference type="PANTHER" id="PTHR18964">
    <property type="entry name" value="ROK (REPRESSOR, ORF, KINASE) FAMILY"/>
    <property type="match status" value="1"/>
</dbReference>
<reference evidence="2" key="1">
    <citation type="submission" date="2021-04" db="EMBL/GenBank/DDBJ databases">
        <title>Draft genome sequence of Xylanibacillus composti strain K13.</title>
        <authorList>
            <person name="Uke A."/>
            <person name="Chhe C."/>
            <person name="Baramee S."/>
            <person name="Kosugi A."/>
        </authorList>
    </citation>
    <scope>NUCLEOTIDE SEQUENCE</scope>
    <source>
        <strain evidence="2">K13</strain>
    </source>
</reference>
<dbReference type="Gene3D" id="3.30.420.40">
    <property type="match status" value="2"/>
</dbReference>
<dbReference type="PROSITE" id="PS01125">
    <property type="entry name" value="ROK"/>
    <property type="match status" value="1"/>
</dbReference>
<organism evidence="2 3">
    <name type="scientific">Xylanibacillus composti</name>
    <dbReference type="NCBI Taxonomy" id="1572762"/>
    <lineage>
        <taxon>Bacteria</taxon>
        <taxon>Bacillati</taxon>
        <taxon>Bacillota</taxon>
        <taxon>Bacilli</taxon>
        <taxon>Bacillales</taxon>
        <taxon>Paenibacillaceae</taxon>
        <taxon>Xylanibacillus</taxon>
    </lineage>
</organism>